<keyword evidence="3" id="KW-1185">Reference proteome</keyword>
<proteinExistence type="predicted"/>
<feature type="signal peptide" evidence="1">
    <location>
        <begin position="1"/>
        <end position="29"/>
    </location>
</feature>
<gene>
    <name evidence="2" type="ORF">ASCRUDRAFT_111813</name>
</gene>
<feature type="chain" id="PRO_5008910394" evidence="1">
    <location>
        <begin position="30"/>
        <end position="398"/>
    </location>
</feature>
<dbReference type="Proteomes" id="UP000095038">
    <property type="component" value="Unassembled WGS sequence"/>
</dbReference>
<sequence>MMFLVKFFSYSLALILYCIIGEFWRTSNGETIIELFKGPSLNVNTERVCEQVSQSRSFYSGFRIDRQYIYNGNEKNSSEDAIGHETHLYLCQNGKIGLDITLELKDGFFDNGIPWNKEICEKVSDNCFKLSRKEQYSHNTLNIYPKDMLVGMIFQAENFFEKKKDKSGLSSSIFDLLSGSNISSSSVFFGSNDKYSKKFDVQVREDKDKSLREYFPLMPLLADNFNDQWIEIRDNFKMVYHVPLFFTPDSCHKDYTSNYQVNELSREILIDENYRNQEALSKEYRSLVDLEKAKIHEKVHEKLAETHGNSFNSLFNSNSFVGDKLILFFVKYLHQIGIFKNDKDEYVLDKDIEARVENSNQDIPLSLMVILSQLYDEQEFNQLVLSFVDNMNALRLFG</sequence>
<accession>A0A1D2VCK2</accession>
<dbReference type="GeneID" id="30962398"/>
<dbReference type="OrthoDB" id="4024574at2759"/>
<organism evidence="2 3">
    <name type="scientific">Ascoidea rubescens DSM 1968</name>
    <dbReference type="NCBI Taxonomy" id="1344418"/>
    <lineage>
        <taxon>Eukaryota</taxon>
        <taxon>Fungi</taxon>
        <taxon>Dikarya</taxon>
        <taxon>Ascomycota</taxon>
        <taxon>Saccharomycotina</taxon>
        <taxon>Saccharomycetes</taxon>
        <taxon>Ascoideaceae</taxon>
        <taxon>Ascoidea</taxon>
    </lineage>
</organism>
<evidence type="ECO:0000313" key="2">
    <source>
        <dbReference type="EMBL" id="ODV59349.1"/>
    </source>
</evidence>
<dbReference type="InParanoid" id="A0A1D2VCK2"/>
<protein>
    <submittedName>
        <fullName evidence="2">Uncharacterized protein</fullName>
    </submittedName>
</protein>
<name>A0A1D2VCK2_9ASCO</name>
<evidence type="ECO:0000256" key="1">
    <source>
        <dbReference type="SAM" id="SignalP"/>
    </source>
</evidence>
<dbReference type="AlphaFoldDB" id="A0A1D2VCK2"/>
<keyword evidence="1" id="KW-0732">Signal</keyword>
<dbReference type="EMBL" id="KV454486">
    <property type="protein sequence ID" value="ODV59349.1"/>
    <property type="molecule type" value="Genomic_DNA"/>
</dbReference>
<evidence type="ECO:0000313" key="3">
    <source>
        <dbReference type="Proteomes" id="UP000095038"/>
    </source>
</evidence>
<dbReference type="RefSeq" id="XP_020045656.1">
    <property type="nucleotide sequence ID" value="XM_020188762.1"/>
</dbReference>
<reference evidence="3" key="1">
    <citation type="submission" date="2016-05" db="EMBL/GenBank/DDBJ databases">
        <title>Comparative genomics of biotechnologically important yeasts.</title>
        <authorList>
            <consortium name="DOE Joint Genome Institute"/>
            <person name="Riley R."/>
            <person name="Haridas S."/>
            <person name="Wolfe K.H."/>
            <person name="Lopes M.R."/>
            <person name="Hittinger C.T."/>
            <person name="Goker M."/>
            <person name="Salamov A."/>
            <person name="Wisecaver J."/>
            <person name="Long T.M."/>
            <person name="Aerts A.L."/>
            <person name="Barry K."/>
            <person name="Choi C."/>
            <person name="Clum A."/>
            <person name="Coughlan A.Y."/>
            <person name="Deshpande S."/>
            <person name="Douglass A.P."/>
            <person name="Hanson S.J."/>
            <person name="Klenk H.-P."/>
            <person name="Labutti K."/>
            <person name="Lapidus A."/>
            <person name="Lindquist E."/>
            <person name="Lipzen A."/>
            <person name="Meier-Kolthoff J.P."/>
            <person name="Ohm R.A."/>
            <person name="Otillar R.P."/>
            <person name="Pangilinan J."/>
            <person name="Peng Y."/>
            <person name="Rokas A."/>
            <person name="Rosa C.A."/>
            <person name="Scheuner C."/>
            <person name="Sibirny A.A."/>
            <person name="Slot J.C."/>
            <person name="Stielow J.B."/>
            <person name="Sun H."/>
            <person name="Kurtzman C.P."/>
            <person name="Blackwell M."/>
            <person name="Grigoriev I.V."/>
            <person name="Jeffries T.W."/>
        </authorList>
    </citation>
    <scope>NUCLEOTIDE SEQUENCE [LARGE SCALE GENOMIC DNA]</scope>
    <source>
        <strain evidence="3">DSM 1968</strain>
    </source>
</reference>